<evidence type="ECO:0000259" key="3">
    <source>
        <dbReference type="Pfam" id="PF21001"/>
    </source>
</evidence>
<dbReference type="Pfam" id="PF21001">
    <property type="entry name" value="YqiJ_N"/>
    <property type="match status" value="1"/>
</dbReference>
<reference evidence="5" key="1">
    <citation type="submission" date="2016-10" db="EMBL/GenBank/DDBJ databases">
        <authorList>
            <person name="Varghese N."/>
            <person name="Submissions S."/>
        </authorList>
    </citation>
    <scope>NUCLEOTIDE SEQUENCE [LARGE SCALE GENOMIC DNA]</scope>
    <source>
        <strain evidence="5">DSM 5918</strain>
    </source>
</reference>
<accession>A0A1I3U3D8</accession>
<feature type="transmembrane region" description="Helical" evidence="1">
    <location>
        <begin position="12"/>
        <end position="33"/>
    </location>
</feature>
<dbReference type="InterPro" id="IPR048376">
    <property type="entry name" value="YqiJ_N"/>
</dbReference>
<keyword evidence="1" id="KW-0472">Membrane</keyword>
<evidence type="ECO:0000313" key="5">
    <source>
        <dbReference type="Proteomes" id="UP000198635"/>
    </source>
</evidence>
<keyword evidence="1" id="KW-0812">Transmembrane</keyword>
<dbReference type="EMBL" id="FORX01000007">
    <property type="protein sequence ID" value="SFJ77442.1"/>
    <property type="molecule type" value="Genomic_DNA"/>
</dbReference>
<dbReference type="OrthoDB" id="5421421at2"/>
<evidence type="ECO:0008006" key="6">
    <source>
        <dbReference type="Google" id="ProtNLM"/>
    </source>
</evidence>
<feature type="transmembrane region" description="Helical" evidence="1">
    <location>
        <begin position="76"/>
        <end position="99"/>
    </location>
</feature>
<name>A0A1I3U3D8_9BACT</name>
<keyword evidence="1" id="KW-1133">Transmembrane helix</keyword>
<organism evidence="4 5">
    <name type="scientific">Desulfomicrobium apsheronum</name>
    <dbReference type="NCBI Taxonomy" id="52560"/>
    <lineage>
        <taxon>Bacteria</taxon>
        <taxon>Pseudomonadati</taxon>
        <taxon>Thermodesulfobacteriota</taxon>
        <taxon>Desulfovibrionia</taxon>
        <taxon>Desulfovibrionales</taxon>
        <taxon>Desulfomicrobiaceae</taxon>
        <taxon>Desulfomicrobium</taxon>
    </lineage>
</organism>
<dbReference type="Pfam" id="PF07290">
    <property type="entry name" value="YqiJ_OB"/>
    <property type="match status" value="1"/>
</dbReference>
<feature type="domain" description="Inner membrane protein YqiJ N-terminal" evidence="3">
    <location>
        <begin position="10"/>
        <end position="124"/>
    </location>
</feature>
<evidence type="ECO:0000256" key="1">
    <source>
        <dbReference type="SAM" id="Phobius"/>
    </source>
</evidence>
<sequence>MIAFLLSSENLPFTIALSVMLGVALLEGVSAFFGMEFSEAVETIIPSDIGVDATSGDASSGLSKFLCWFRIGQMPVLILIIVLLTCFGLIGLALQGAFFGMTGRFLPGFLSVPAVFVSSLPVARTLSGWLGRVLPQDETEAVSEQTFIGRIAVITLGVAASGMPAEGRLKDAHGLTHYIQIEPMEPSDRFKRGDEILLVTRSSHVFKGIPNPTPMLSQAQTTLSRK</sequence>
<dbReference type="STRING" id="52560.SAMN04488082_1073"/>
<protein>
    <recommendedName>
        <fullName evidence="6">Membrane protein implicated in regulation of membrane protease activity</fullName>
    </recommendedName>
</protein>
<proteinExistence type="predicted"/>
<evidence type="ECO:0000313" key="4">
    <source>
        <dbReference type="EMBL" id="SFJ77442.1"/>
    </source>
</evidence>
<gene>
    <name evidence="4" type="ORF">SAMN04488082_1073</name>
</gene>
<dbReference type="Proteomes" id="UP000198635">
    <property type="component" value="Unassembled WGS sequence"/>
</dbReference>
<evidence type="ECO:0000259" key="2">
    <source>
        <dbReference type="Pfam" id="PF07290"/>
    </source>
</evidence>
<feature type="domain" description="Inner membrane protein YqiJ OB-fold" evidence="2">
    <location>
        <begin position="146"/>
        <end position="209"/>
    </location>
</feature>
<dbReference type="RefSeq" id="WP_092374104.1">
    <property type="nucleotide sequence ID" value="NZ_FORX01000007.1"/>
</dbReference>
<dbReference type="InterPro" id="IPR010840">
    <property type="entry name" value="YqiJ_OB"/>
</dbReference>
<keyword evidence="5" id="KW-1185">Reference proteome</keyword>
<dbReference type="AlphaFoldDB" id="A0A1I3U3D8"/>